<dbReference type="InterPro" id="IPR050532">
    <property type="entry name" value="Globin-like_OT"/>
</dbReference>
<keyword evidence="10" id="KW-1185">Reference proteome</keyword>
<evidence type="ECO:0000313" key="10">
    <source>
        <dbReference type="Proteomes" id="UP001497497"/>
    </source>
</evidence>
<accession>A0AAV2GXM6</accession>
<protein>
    <recommendedName>
        <fullName evidence="1">Globin</fullName>
    </recommendedName>
    <alternativeName>
        <fullName evidence="5">Myoglobin</fullName>
    </alternativeName>
</protein>
<evidence type="ECO:0000256" key="3">
    <source>
        <dbReference type="ARBA" id="ARBA00022723"/>
    </source>
</evidence>
<dbReference type="InterPro" id="IPR009050">
    <property type="entry name" value="Globin-like_sf"/>
</dbReference>
<dbReference type="InterPro" id="IPR013314">
    <property type="entry name" value="Globin_lamprey/hagfish"/>
</dbReference>
<keyword evidence="6" id="KW-0813">Transport</keyword>
<dbReference type="PRINTS" id="PR01906">
    <property type="entry name" value="FISHGLOBIN"/>
</dbReference>
<feature type="domain" description="Globin" evidence="8">
    <location>
        <begin position="47"/>
        <end position="196"/>
    </location>
</feature>
<dbReference type="AlphaFoldDB" id="A0AAV2GXM6"/>
<dbReference type="GO" id="GO:0005344">
    <property type="term" value="F:oxygen carrier activity"/>
    <property type="evidence" value="ECO:0007669"/>
    <property type="project" value="UniProtKB-KW"/>
</dbReference>
<dbReference type="GO" id="GO:0005506">
    <property type="term" value="F:iron ion binding"/>
    <property type="evidence" value="ECO:0007669"/>
    <property type="project" value="InterPro"/>
</dbReference>
<reference evidence="9 10" key="1">
    <citation type="submission" date="2024-04" db="EMBL/GenBank/DDBJ databases">
        <authorList>
            <consortium name="Genoscope - CEA"/>
            <person name="William W."/>
        </authorList>
    </citation>
    <scope>NUCLEOTIDE SEQUENCE [LARGE SCALE GENOMIC DNA]</scope>
</reference>
<comment type="caution">
    <text evidence="9">The sequence shown here is derived from an EMBL/GenBank/DDBJ whole genome shotgun (WGS) entry which is preliminary data.</text>
</comment>
<dbReference type="SUPFAM" id="SSF46458">
    <property type="entry name" value="Globin-like"/>
    <property type="match status" value="1"/>
</dbReference>
<keyword evidence="6" id="KW-0561">Oxygen transport</keyword>
<feature type="region of interest" description="Disordered" evidence="7">
    <location>
        <begin position="1"/>
        <end position="33"/>
    </location>
</feature>
<dbReference type="InterPro" id="IPR012292">
    <property type="entry name" value="Globin/Proto"/>
</dbReference>
<evidence type="ECO:0000259" key="8">
    <source>
        <dbReference type="PROSITE" id="PS01033"/>
    </source>
</evidence>
<dbReference type="GO" id="GO:0020037">
    <property type="term" value="F:heme binding"/>
    <property type="evidence" value="ECO:0007669"/>
    <property type="project" value="InterPro"/>
</dbReference>
<evidence type="ECO:0000256" key="6">
    <source>
        <dbReference type="RuleBase" id="RU000356"/>
    </source>
</evidence>
<dbReference type="PROSITE" id="PS01033">
    <property type="entry name" value="GLOBIN"/>
    <property type="match status" value="1"/>
</dbReference>
<dbReference type="InterPro" id="IPR000971">
    <property type="entry name" value="Globin"/>
</dbReference>
<keyword evidence="3" id="KW-0479">Metal-binding</keyword>
<gene>
    <name evidence="9" type="ORF">GSLYS_00000362001</name>
</gene>
<dbReference type="PANTHER" id="PTHR46458:SF5">
    <property type="entry name" value="GLOBIN FAMILY PROFILE DOMAIN-CONTAINING PROTEIN"/>
    <property type="match status" value="1"/>
</dbReference>
<dbReference type="CDD" id="cd14766">
    <property type="entry name" value="CeGLB25-like"/>
    <property type="match status" value="1"/>
</dbReference>
<dbReference type="EMBL" id="CAXITT010000003">
    <property type="protein sequence ID" value="CAL1526185.1"/>
    <property type="molecule type" value="Genomic_DNA"/>
</dbReference>
<dbReference type="Pfam" id="PF00042">
    <property type="entry name" value="Globin"/>
    <property type="match status" value="1"/>
</dbReference>
<dbReference type="GO" id="GO:0016491">
    <property type="term" value="F:oxidoreductase activity"/>
    <property type="evidence" value="ECO:0007669"/>
    <property type="project" value="UniProtKB-ARBA"/>
</dbReference>
<evidence type="ECO:0000256" key="4">
    <source>
        <dbReference type="ARBA" id="ARBA00023004"/>
    </source>
</evidence>
<evidence type="ECO:0000256" key="1">
    <source>
        <dbReference type="ARBA" id="ARBA00013895"/>
    </source>
</evidence>
<sequence>MGCLHSKPNSAKEKYIMPSNGSRRPANDATDESDISNLAKGHINAVGISYRQAFSLKQSWKGIKRRMEDTGIEMFVRLFKTSPPLQAMFQSFKDIKSDDELRGNEALENHATLVMNTLDDAITHIDNYDYVKELLSKTGVSHTKFDHFKPDYFLAIKEPFLEAVRVTLGDRYTDNMQNIYTIAITFILQTLKEGMEEALNDLGPGAAKNV</sequence>
<evidence type="ECO:0000313" key="9">
    <source>
        <dbReference type="EMBL" id="CAL1526185.1"/>
    </source>
</evidence>
<dbReference type="Gene3D" id="1.10.490.10">
    <property type="entry name" value="Globins"/>
    <property type="match status" value="1"/>
</dbReference>
<evidence type="ECO:0000256" key="2">
    <source>
        <dbReference type="ARBA" id="ARBA00022617"/>
    </source>
</evidence>
<evidence type="ECO:0000256" key="7">
    <source>
        <dbReference type="SAM" id="MobiDB-lite"/>
    </source>
</evidence>
<dbReference type="Proteomes" id="UP001497497">
    <property type="component" value="Unassembled WGS sequence"/>
</dbReference>
<dbReference type="PANTHER" id="PTHR46458">
    <property type="entry name" value="BLR2807 PROTEIN"/>
    <property type="match status" value="1"/>
</dbReference>
<keyword evidence="4" id="KW-0408">Iron</keyword>
<comment type="similarity">
    <text evidence="6">Belongs to the globin family.</text>
</comment>
<organism evidence="9 10">
    <name type="scientific">Lymnaea stagnalis</name>
    <name type="common">Great pond snail</name>
    <name type="synonym">Helix stagnalis</name>
    <dbReference type="NCBI Taxonomy" id="6523"/>
    <lineage>
        <taxon>Eukaryota</taxon>
        <taxon>Metazoa</taxon>
        <taxon>Spiralia</taxon>
        <taxon>Lophotrochozoa</taxon>
        <taxon>Mollusca</taxon>
        <taxon>Gastropoda</taxon>
        <taxon>Heterobranchia</taxon>
        <taxon>Euthyneura</taxon>
        <taxon>Panpulmonata</taxon>
        <taxon>Hygrophila</taxon>
        <taxon>Lymnaeoidea</taxon>
        <taxon>Lymnaeidae</taxon>
        <taxon>Lymnaea</taxon>
    </lineage>
</organism>
<proteinExistence type="inferred from homology"/>
<dbReference type="GO" id="GO:0019825">
    <property type="term" value="F:oxygen binding"/>
    <property type="evidence" value="ECO:0007669"/>
    <property type="project" value="InterPro"/>
</dbReference>
<keyword evidence="2 6" id="KW-0349">Heme</keyword>
<evidence type="ECO:0000256" key="5">
    <source>
        <dbReference type="ARBA" id="ARBA00030087"/>
    </source>
</evidence>
<name>A0AAV2GXM6_LYMST</name>